<reference evidence="3" key="1">
    <citation type="submission" date="2019-11" db="EMBL/GenBank/DDBJ databases">
        <authorList>
            <person name="Feng L."/>
        </authorList>
    </citation>
    <scope>NUCLEOTIDE SEQUENCE</scope>
    <source>
        <strain evidence="3">RgnavusLFYP36</strain>
    </source>
</reference>
<dbReference type="PANTHER" id="PTHR43861">
    <property type="entry name" value="TRANS-ACONITATE 2-METHYLTRANSFERASE-RELATED"/>
    <property type="match status" value="1"/>
</dbReference>
<dbReference type="Pfam" id="PF13649">
    <property type="entry name" value="Methyltransf_25"/>
    <property type="match status" value="1"/>
</dbReference>
<proteinExistence type="predicted"/>
<dbReference type="AlphaFoldDB" id="A0A6N3FQ40"/>
<keyword evidence="1 3" id="KW-0808">Transferase</keyword>
<dbReference type="CDD" id="cd02440">
    <property type="entry name" value="AdoMet_MTases"/>
    <property type="match status" value="1"/>
</dbReference>
<dbReference type="RefSeq" id="WP_347126379.1">
    <property type="nucleotide sequence ID" value="NZ_CACRUU010000085.1"/>
</dbReference>
<evidence type="ECO:0000259" key="2">
    <source>
        <dbReference type="Pfam" id="PF13649"/>
    </source>
</evidence>
<dbReference type="InterPro" id="IPR041698">
    <property type="entry name" value="Methyltransf_25"/>
</dbReference>
<dbReference type="EC" id="2.1.1.234" evidence="3"/>
<dbReference type="GO" id="GO:0008168">
    <property type="term" value="F:methyltransferase activity"/>
    <property type="evidence" value="ECO:0007669"/>
    <property type="project" value="UniProtKB-KW"/>
</dbReference>
<name>A0A6N3FQ40_MEDGN</name>
<protein>
    <submittedName>
        <fullName evidence="3">dTDP-3-amino-3,4,6-trideoxy-alpha-D-glucopyranose</fullName>
        <ecNumber evidence="3">2.1.1.234</ecNumber>
    </submittedName>
</protein>
<dbReference type="GO" id="GO:0032259">
    <property type="term" value="P:methylation"/>
    <property type="evidence" value="ECO:0007669"/>
    <property type="project" value="UniProtKB-KW"/>
</dbReference>
<dbReference type="InterPro" id="IPR029063">
    <property type="entry name" value="SAM-dependent_MTases_sf"/>
</dbReference>
<evidence type="ECO:0000313" key="3">
    <source>
        <dbReference type="EMBL" id="VYU54338.1"/>
    </source>
</evidence>
<dbReference type="SUPFAM" id="SSF53335">
    <property type="entry name" value="S-adenosyl-L-methionine-dependent methyltransferases"/>
    <property type="match status" value="1"/>
</dbReference>
<organism evidence="3">
    <name type="scientific">Mediterraneibacter gnavus</name>
    <name type="common">Ruminococcus gnavus</name>
    <dbReference type="NCBI Taxonomy" id="33038"/>
    <lineage>
        <taxon>Bacteria</taxon>
        <taxon>Bacillati</taxon>
        <taxon>Bacillota</taxon>
        <taxon>Clostridia</taxon>
        <taxon>Lachnospirales</taxon>
        <taxon>Lachnospiraceae</taxon>
        <taxon>Mediterraneibacter</taxon>
    </lineage>
</organism>
<feature type="domain" description="Methyltransferase" evidence="2">
    <location>
        <begin position="59"/>
        <end position="154"/>
    </location>
</feature>
<dbReference type="Gene3D" id="3.40.50.150">
    <property type="entry name" value="Vaccinia Virus protein VP39"/>
    <property type="match status" value="1"/>
</dbReference>
<sequence>MKMCQEDLYLGITKELVELGIAKIIDPYDNEYNFYEKYTNYDEDIPLYKKYALKSNGPVLDIACGNGRIMEHLVKENIQVYGIDISESMITNLKRKILQDEWCAEVEINDMRDFVKHSAYGLAMISYGSICYLKNLDECQIVFDNVYQSLKKEGYLIFDFEIGDGREKREGPFISDKIILDNQSTNLLRVVELYDKKNFTRICNVTNYYIHDGKKEILIEVSEERNYKYCDIEKALIKSGFSILQVMSNYKGKIFDPDLDKSGECIIVAQKK</sequence>
<gene>
    <name evidence="3" type="primary">desVI_1</name>
    <name evidence="3" type="ORF">RGLFYP36_01959</name>
</gene>
<evidence type="ECO:0000256" key="1">
    <source>
        <dbReference type="ARBA" id="ARBA00022679"/>
    </source>
</evidence>
<accession>A0A6N3FQ40</accession>
<dbReference type="Gene3D" id="2.20.25.110">
    <property type="entry name" value="S-adenosyl-L-methionine-dependent methyltransferases"/>
    <property type="match status" value="1"/>
</dbReference>
<dbReference type="EMBL" id="CACRUU010000085">
    <property type="protein sequence ID" value="VYU54338.1"/>
    <property type="molecule type" value="Genomic_DNA"/>
</dbReference>
<keyword evidence="3" id="KW-0489">Methyltransferase</keyword>